<dbReference type="EMBL" id="DRBS01000206">
    <property type="protein sequence ID" value="HDD44263.1"/>
    <property type="molecule type" value="Genomic_DNA"/>
</dbReference>
<reference evidence="1" key="1">
    <citation type="journal article" date="2020" name="mSystems">
        <title>Genome- and Community-Level Interaction Insights into Carbon Utilization and Element Cycling Functions of Hydrothermarchaeota in Hydrothermal Sediment.</title>
        <authorList>
            <person name="Zhou Z."/>
            <person name="Liu Y."/>
            <person name="Xu W."/>
            <person name="Pan J."/>
            <person name="Luo Z.H."/>
            <person name="Li M."/>
        </authorList>
    </citation>
    <scope>NUCLEOTIDE SEQUENCE [LARGE SCALE GENOMIC DNA]</scope>
    <source>
        <strain evidence="1">HyVt-233</strain>
    </source>
</reference>
<dbReference type="AlphaFoldDB" id="A0A7C0U2R4"/>
<accession>A0A7C0U2R4</accession>
<protein>
    <submittedName>
        <fullName evidence="1">Uncharacterized protein</fullName>
    </submittedName>
</protein>
<name>A0A7C0U2R4_DESA2</name>
<gene>
    <name evidence="1" type="ORF">ENG63_05320</name>
</gene>
<sequence length="121" mass="14101">MLKIISIYIDEETLNKIDRLVMHKRNSILNSNLPKRKKKILIKNCNRSTVIAELIKNVLPYAEFFKFFGIQPKAKGKKKVLSICIDNELYGQLNKLWTANGCSRNAVILDLIRKGLIWKNW</sequence>
<organism evidence="1">
    <name type="scientific">Desulfofervidus auxilii</name>
    <dbReference type="NCBI Taxonomy" id="1621989"/>
    <lineage>
        <taxon>Bacteria</taxon>
        <taxon>Pseudomonadati</taxon>
        <taxon>Thermodesulfobacteriota</taxon>
        <taxon>Candidatus Desulfofervidia</taxon>
        <taxon>Candidatus Desulfofervidales</taxon>
        <taxon>Candidatus Desulfofervidaceae</taxon>
        <taxon>Candidatus Desulfofervidus</taxon>
    </lineage>
</organism>
<comment type="caution">
    <text evidence="1">The sequence shown here is derived from an EMBL/GenBank/DDBJ whole genome shotgun (WGS) entry which is preliminary data.</text>
</comment>
<evidence type="ECO:0000313" key="1">
    <source>
        <dbReference type="EMBL" id="HDD44263.1"/>
    </source>
</evidence>
<proteinExistence type="predicted"/>
<dbReference type="Proteomes" id="UP000886289">
    <property type="component" value="Unassembled WGS sequence"/>
</dbReference>